<dbReference type="InterPro" id="IPR056551">
    <property type="entry name" value="Beta-prop_NOL10_N"/>
</dbReference>
<dbReference type="OrthoDB" id="273340at2759"/>
<dbReference type="GO" id="GO:0030686">
    <property type="term" value="C:90S preribosome"/>
    <property type="evidence" value="ECO:0007669"/>
    <property type="project" value="TreeGrafter"/>
</dbReference>
<dbReference type="PANTHER" id="PTHR14927:SF0">
    <property type="entry name" value="NUCLEOLAR PROTEIN 10"/>
    <property type="match status" value="1"/>
</dbReference>
<evidence type="ECO:0000256" key="5">
    <source>
        <dbReference type="SAM" id="MobiDB-lite"/>
    </source>
</evidence>
<dbReference type="GO" id="GO:0000462">
    <property type="term" value="P:maturation of SSU-rRNA from tricistronic rRNA transcript (SSU-rRNA, 5.8S rRNA, LSU-rRNA)"/>
    <property type="evidence" value="ECO:0007669"/>
    <property type="project" value="TreeGrafter"/>
</dbReference>
<evidence type="ECO:0000259" key="7">
    <source>
        <dbReference type="Pfam" id="PF23097"/>
    </source>
</evidence>
<evidence type="ECO:0000313" key="10">
    <source>
        <dbReference type="Proteomes" id="UP000298416"/>
    </source>
</evidence>
<feature type="domain" description="NUC153" evidence="6">
    <location>
        <begin position="507"/>
        <end position="534"/>
    </location>
</feature>
<evidence type="ECO:0000259" key="6">
    <source>
        <dbReference type="Pfam" id="PF08159"/>
    </source>
</evidence>
<feature type="region of interest" description="Disordered" evidence="5">
    <location>
        <begin position="468"/>
        <end position="499"/>
    </location>
</feature>
<keyword evidence="2" id="KW-0853">WD repeat</keyword>
<dbReference type="AlphaFoldDB" id="A0A8X8ZXG6"/>
<comment type="caution">
    <text evidence="9">The sequence shown here is derived from an EMBL/GenBank/DDBJ whole genome shotgun (WGS) entry which is preliminary data.</text>
</comment>
<feature type="compositionally biased region" description="Basic and acidic residues" evidence="5">
    <location>
        <begin position="587"/>
        <end position="596"/>
    </location>
</feature>
<dbReference type="Pfam" id="PF23097">
    <property type="entry name" value="NOL10_2nd"/>
    <property type="match status" value="1"/>
</dbReference>
<keyword evidence="4" id="KW-0539">Nucleus</keyword>
<evidence type="ECO:0000259" key="8">
    <source>
        <dbReference type="Pfam" id="PF23098"/>
    </source>
</evidence>
<dbReference type="GO" id="GO:0032040">
    <property type="term" value="C:small-subunit processome"/>
    <property type="evidence" value="ECO:0007669"/>
    <property type="project" value="TreeGrafter"/>
</dbReference>
<evidence type="ECO:0000313" key="9">
    <source>
        <dbReference type="EMBL" id="KAG6422117.1"/>
    </source>
</evidence>
<feature type="compositionally biased region" description="Acidic residues" evidence="5">
    <location>
        <begin position="469"/>
        <end position="483"/>
    </location>
</feature>
<evidence type="ECO:0000256" key="3">
    <source>
        <dbReference type="ARBA" id="ARBA00022737"/>
    </source>
</evidence>
<evidence type="ECO:0000256" key="2">
    <source>
        <dbReference type="ARBA" id="ARBA00022574"/>
    </source>
</evidence>
<dbReference type="InterPro" id="IPR056550">
    <property type="entry name" value="NOL10_2nd"/>
</dbReference>
<accession>A0A8X8ZXG6</accession>
<dbReference type="EMBL" id="PNBA02000006">
    <property type="protein sequence ID" value="KAG6422117.1"/>
    <property type="molecule type" value="Genomic_DNA"/>
</dbReference>
<organism evidence="9">
    <name type="scientific">Salvia splendens</name>
    <name type="common">Scarlet sage</name>
    <dbReference type="NCBI Taxonomy" id="180675"/>
    <lineage>
        <taxon>Eukaryota</taxon>
        <taxon>Viridiplantae</taxon>
        <taxon>Streptophyta</taxon>
        <taxon>Embryophyta</taxon>
        <taxon>Tracheophyta</taxon>
        <taxon>Spermatophyta</taxon>
        <taxon>Magnoliopsida</taxon>
        <taxon>eudicotyledons</taxon>
        <taxon>Gunneridae</taxon>
        <taxon>Pentapetalae</taxon>
        <taxon>asterids</taxon>
        <taxon>lamiids</taxon>
        <taxon>Lamiales</taxon>
        <taxon>Lamiaceae</taxon>
        <taxon>Nepetoideae</taxon>
        <taxon>Mentheae</taxon>
        <taxon>Salviinae</taxon>
        <taxon>Salvia</taxon>
        <taxon>Salvia subgen. Calosphace</taxon>
        <taxon>core Calosphace</taxon>
    </lineage>
</organism>
<dbReference type="InterPro" id="IPR012580">
    <property type="entry name" value="NUC153"/>
</dbReference>
<dbReference type="PANTHER" id="PTHR14927">
    <property type="entry name" value="NUCLEOLAR PROTEIN 10"/>
    <property type="match status" value="1"/>
</dbReference>
<reference evidence="9" key="2">
    <citation type="submission" date="2020-08" db="EMBL/GenBank/DDBJ databases">
        <title>Plant Genome Project.</title>
        <authorList>
            <person name="Zhang R.-G."/>
        </authorList>
    </citation>
    <scope>NUCLEOTIDE SEQUENCE</scope>
    <source>
        <strain evidence="9">Huo1</strain>
        <tissue evidence="9">Leaf</tissue>
    </source>
</reference>
<proteinExistence type="predicted"/>
<dbReference type="InterPro" id="IPR040382">
    <property type="entry name" value="NOL10/Enp2"/>
</dbReference>
<evidence type="ECO:0008006" key="11">
    <source>
        <dbReference type="Google" id="ProtNLM"/>
    </source>
</evidence>
<protein>
    <recommendedName>
        <fullName evidence="11">Ribosome biogenesis protein ENP2</fullName>
    </recommendedName>
</protein>
<feature type="compositionally biased region" description="Gly residues" evidence="5">
    <location>
        <begin position="673"/>
        <end position="700"/>
    </location>
</feature>
<keyword evidence="3" id="KW-0677">Repeat</keyword>
<sequence length="713" mass="79507">MAFEGGTLKSSSINGVKMYSVSGQNRSLAAWLPPKKLRALRKNPDYLQRVDLVQDLRFETSTSRIKVTPDGEYLVASGIYPPQVKVYELRELSLKFERHLVSEIVDFEILDDDYSKMAFLCTDRSIRLHAKYGSHYSLRIPRMGRDIAYDSWSCDIICAASSPDLYRINLEQGRFLASLSTQSPALNVVSRSKIHGLVAGGGEDGAVECFDMRTKSSVGRLDAVASAGDNDAEVTAIEFDGDGGYQMAVGSSAGKILIYDLRSSNPMRIKDHMYGSPILNIKWHTTLNSEQSKLITTDKHIVRIWDPETGEGMTSIEPSAGKINDICVFKDSGLILLALDSSQIPSYFIPALGPAPKWCSYLENLTEELEEGGQTTIYDDYKFLTKEDLAKLNLTNLIGTNLLRAYMHGYFVDYRLYKKAQSLAEPFAYESYIEKRKQEKSQSERETRITIKRKLPKVNRTLAARLLEAEEEQNDDKDADVAETQEKAGAKKGPKRKRGLTTEVLKDERFTSMFEDKDFEVDEFSKEYLALHPMPATTNKPSLLEEHFEALSEDDGQSVNGSDVPSEDDLENTDGKSKRKSQVPRFYEVKDNRHAEAFWNDESLADEESLPMGERAARTKPQRCSKDVVKYGQGGSREISFKARSSAKAKEYDDIEEARPEKRRGVQSLKLPGGSGRGRGGGFRGRGGGSRGRGGGSRGRGGGRGRSSRGRGH</sequence>
<feature type="domain" description="Nucleolar protein 10-like N-terminal" evidence="8">
    <location>
        <begin position="11"/>
        <end position="376"/>
    </location>
</feature>
<name>A0A8X8ZXG6_SALSN</name>
<feature type="domain" description="Nucleolar protein 10-like second" evidence="7">
    <location>
        <begin position="377"/>
        <end position="424"/>
    </location>
</feature>
<evidence type="ECO:0000256" key="1">
    <source>
        <dbReference type="ARBA" id="ARBA00004604"/>
    </source>
</evidence>
<dbReference type="Pfam" id="PF23098">
    <property type="entry name" value="Beta-prop_NOL10_N"/>
    <property type="match status" value="1"/>
</dbReference>
<reference evidence="9" key="1">
    <citation type="submission" date="2018-01" db="EMBL/GenBank/DDBJ databases">
        <authorList>
            <person name="Mao J.F."/>
        </authorList>
    </citation>
    <scope>NUCLEOTIDE SEQUENCE</scope>
    <source>
        <strain evidence="9">Huo1</strain>
        <tissue evidence="9">Leaf</tissue>
    </source>
</reference>
<feature type="compositionally biased region" description="Basic and acidic residues" evidence="5">
    <location>
        <begin position="648"/>
        <end position="664"/>
    </location>
</feature>
<dbReference type="Pfam" id="PF08159">
    <property type="entry name" value="NUC153"/>
    <property type="match status" value="1"/>
</dbReference>
<feature type="region of interest" description="Disordered" evidence="5">
    <location>
        <begin position="545"/>
        <end position="713"/>
    </location>
</feature>
<evidence type="ECO:0000256" key="4">
    <source>
        <dbReference type="ARBA" id="ARBA00023242"/>
    </source>
</evidence>
<comment type="subcellular location">
    <subcellularLocation>
        <location evidence="1">Nucleus</location>
        <location evidence="1">Nucleolus</location>
    </subcellularLocation>
</comment>
<feature type="compositionally biased region" description="Basic residues" evidence="5">
    <location>
        <begin position="490"/>
        <end position="499"/>
    </location>
</feature>
<gene>
    <name evidence="9" type="ORF">SASPL_118680</name>
</gene>
<feature type="compositionally biased region" description="Basic residues" evidence="5">
    <location>
        <begin position="701"/>
        <end position="713"/>
    </location>
</feature>
<dbReference type="FunFam" id="2.130.10.10:FF:000814">
    <property type="entry name" value="Embryo sac development arrest 7"/>
    <property type="match status" value="1"/>
</dbReference>
<keyword evidence="10" id="KW-1185">Reference proteome</keyword>
<dbReference type="Proteomes" id="UP000298416">
    <property type="component" value="Unassembled WGS sequence"/>
</dbReference>